<dbReference type="OrthoDB" id="2155261at2759"/>
<dbReference type="GO" id="GO:0030036">
    <property type="term" value="P:actin cytoskeleton organization"/>
    <property type="evidence" value="ECO:0007669"/>
    <property type="project" value="InterPro"/>
</dbReference>
<organism evidence="3 4">
    <name type="scientific">Verruconis gallopava</name>
    <dbReference type="NCBI Taxonomy" id="253628"/>
    <lineage>
        <taxon>Eukaryota</taxon>
        <taxon>Fungi</taxon>
        <taxon>Dikarya</taxon>
        <taxon>Ascomycota</taxon>
        <taxon>Pezizomycotina</taxon>
        <taxon>Dothideomycetes</taxon>
        <taxon>Pleosporomycetidae</taxon>
        <taxon>Venturiales</taxon>
        <taxon>Sympoventuriaceae</taxon>
        <taxon>Verruconis</taxon>
    </lineage>
</organism>
<feature type="region of interest" description="Disordered" evidence="1">
    <location>
        <begin position="718"/>
        <end position="737"/>
    </location>
</feature>
<dbReference type="SMART" id="SM01140">
    <property type="entry name" value="Drf_GBD"/>
    <property type="match status" value="1"/>
</dbReference>
<dbReference type="Proteomes" id="UP000053259">
    <property type="component" value="Unassembled WGS sequence"/>
</dbReference>
<dbReference type="EMBL" id="KN847551">
    <property type="protein sequence ID" value="KIW02088.1"/>
    <property type="molecule type" value="Genomic_DNA"/>
</dbReference>
<dbReference type="GO" id="GO:0031267">
    <property type="term" value="F:small GTPase binding"/>
    <property type="evidence" value="ECO:0007669"/>
    <property type="project" value="InterPro"/>
</dbReference>
<dbReference type="Gene3D" id="1.25.10.10">
    <property type="entry name" value="Leucine-rich Repeat Variant"/>
    <property type="match status" value="1"/>
</dbReference>
<feature type="compositionally biased region" description="Basic and acidic residues" evidence="1">
    <location>
        <begin position="147"/>
        <end position="162"/>
    </location>
</feature>
<dbReference type="Pfam" id="PF06371">
    <property type="entry name" value="Drf_GBD"/>
    <property type="match status" value="1"/>
</dbReference>
<dbReference type="InterPro" id="IPR011989">
    <property type="entry name" value="ARM-like"/>
</dbReference>
<name>A0A0D2A5T6_9PEZI</name>
<sequence>MEPAISSPVKEHRRNRSAVLKSMVSKASKRDDKGSTTHLPAQLGTNMPFLPPDHPHAQQKVLGEIESNHNTAQPRRPASGEDRSFKGLHKRTKSAVSLRSLGKSKDEKTKEGTDTPKSTTRRKEKGGEQSPGKKSSTGLTSMFKGRSSRETEQETCHSDKENSTPPKKQIQPAIHTPIYAAYATTQHQEATSTTTVPLNDREKKRAIIEEIALYDPNPQRMVESHQRNFYGYDAKVANPIRPKSEVISDHALGRFLAEPAARKPSNGRRPMSYIDGGESRKQQQDMVKRSASRSHEIADQKSGTQEHEASSGSRVREAVARINRRTVKTRDEQPVDPEQFAASFDAMLEARNIPDLVRQQMRELDQHVKQALLRSYEQDLEASRGHSSSSERSFHSDTAGVCQQVTPIEETASNTSSLSKKDEDAKSESKKSRPRSRTFTFKKNDKTNSATSPTKKQRTDSSLDMKHTSQPNLASPTLLSTSPAAPSGSYFANFVKKNVAEDYVKYLQKHPDPQDAEVGKLHKLRQLLRNETVAWVNKFIELGGMSSLVDLIHRLMEIEWREERDDQLLNEALLCLKALCTTDLALQKLCEIESTLFPALLAMLFDKEHRGPSEFTTRQIVFNILLAHLEAAVRTPDILPSRARTILSYLADQTHPDKRNPLPFDLEVGPRRPYKIWNREVSNVTKEVFWVWLHPLNLIPYPHVDVQVESTGCLTPDQHPTVRKCPPPRELSSESYTREFFPRPRPPVPAAPYIGGVEWDATNYLATHIDLLNGLIASLPTREERNTLREELRASGFERTMGEKLRQCKEKYYGAVHDVLRTWVAAAVCDGWDVKEVRQGPPKEETSPRKTSPRKSPAKKMERPPQLEAPPKLNLDIDLTRGGEKAADGKDAVDAWL</sequence>
<evidence type="ECO:0000259" key="2">
    <source>
        <dbReference type="SMART" id="SM01140"/>
    </source>
</evidence>
<dbReference type="InParanoid" id="A0A0D2A5T6"/>
<feature type="compositionally biased region" description="Basic and acidic residues" evidence="1">
    <location>
        <begin position="103"/>
        <end position="114"/>
    </location>
</feature>
<feature type="compositionally biased region" description="Basic and acidic residues" evidence="1">
    <location>
        <begin position="457"/>
        <end position="467"/>
    </location>
</feature>
<dbReference type="VEuPathDB" id="FungiDB:PV09_06580"/>
<feature type="region of interest" description="Disordered" evidence="1">
    <location>
        <begin position="837"/>
        <end position="897"/>
    </location>
</feature>
<feature type="region of interest" description="Disordered" evidence="1">
    <location>
        <begin position="379"/>
        <end position="481"/>
    </location>
</feature>
<feature type="compositionally biased region" description="Polar residues" evidence="1">
    <location>
        <begin position="36"/>
        <end position="45"/>
    </location>
</feature>
<reference evidence="3 4" key="1">
    <citation type="submission" date="2015-01" db="EMBL/GenBank/DDBJ databases">
        <title>The Genome Sequence of Ochroconis gallopava CBS43764.</title>
        <authorList>
            <consortium name="The Broad Institute Genomics Platform"/>
            <person name="Cuomo C."/>
            <person name="de Hoog S."/>
            <person name="Gorbushina A."/>
            <person name="Stielow B."/>
            <person name="Teixiera M."/>
            <person name="Abouelleil A."/>
            <person name="Chapman S.B."/>
            <person name="Priest M."/>
            <person name="Young S.K."/>
            <person name="Wortman J."/>
            <person name="Nusbaum C."/>
            <person name="Birren B."/>
        </authorList>
    </citation>
    <scope>NUCLEOTIDE SEQUENCE [LARGE SCALE GENOMIC DNA]</scope>
    <source>
        <strain evidence="3 4">CBS 43764</strain>
    </source>
</reference>
<feature type="compositionally biased region" description="Basic and acidic residues" evidence="1">
    <location>
        <begin position="878"/>
        <end position="897"/>
    </location>
</feature>
<dbReference type="SUPFAM" id="SSF48371">
    <property type="entry name" value="ARM repeat"/>
    <property type="match status" value="1"/>
</dbReference>
<protein>
    <recommendedName>
        <fullName evidence="2">Formin GTPase-binding domain-containing protein</fullName>
    </recommendedName>
</protein>
<feature type="region of interest" description="Disordered" evidence="1">
    <location>
        <begin position="1"/>
        <end position="173"/>
    </location>
</feature>
<feature type="compositionally biased region" description="Polar residues" evidence="1">
    <location>
        <begin position="468"/>
        <end position="481"/>
    </location>
</feature>
<dbReference type="RefSeq" id="XP_016211957.1">
    <property type="nucleotide sequence ID" value="XM_016360245.1"/>
</dbReference>
<dbReference type="InterPro" id="IPR010473">
    <property type="entry name" value="GTPase-bd"/>
</dbReference>
<feature type="compositionally biased region" description="Basic and acidic residues" evidence="1">
    <location>
        <begin position="419"/>
        <end position="431"/>
    </location>
</feature>
<feature type="compositionally biased region" description="Basic and acidic residues" evidence="1">
    <location>
        <begin position="837"/>
        <end position="848"/>
    </location>
</feature>
<evidence type="ECO:0000313" key="4">
    <source>
        <dbReference type="Proteomes" id="UP000053259"/>
    </source>
</evidence>
<accession>A0A0D2A5T6</accession>
<feature type="domain" description="Formin GTPase-binding" evidence="2">
    <location>
        <begin position="331"/>
        <end position="628"/>
    </location>
</feature>
<proteinExistence type="predicted"/>
<feature type="compositionally biased region" description="Basic and acidic residues" evidence="1">
    <location>
        <begin position="277"/>
        <end position="317"/>
    </location>
</feature>
<feature type="region of interest" description="Disordered" evidence="1">
    <location>
        <begin position="258"/>
        <end position="317"/>
    </location>
</feature>
<dbReference type="HOGENOM" id="CLU_008022_0_0_1"/>
<dbReference type="InterPro" id="IPR016024">
    <property type="entry name" value="ARM-type_fold"/>
</dbReference>
<dbReference type="AlphaFoldDB" id="A0A0D2A5T6"/>
<dbReference type="GeneID" id="27314553"/>
<evidence type="ECO:0000256" key="1">
    <source>
        <dbReference type="SAM" id="MobiDB-lite"/>
    </source>
</evidence>
<dbReference type="GO" id="GO:0003779">
    <property type="term" value="F:actin binding"/>
    <property type="evidence" value="ECO:0007669"/>
    <property type="project" value="InterPro"/>
</dbReference>
<gene>
    <name evidence="3" type="ORF">PV09_06580</name>
</gene>
<evidence type="ECO:0000313" key="3">
    <source>
        <dbReference type="EMBL" id="KIW02088.1"/>
    </source>
</evidence>
<keyword evidence="4" id="KW-1185">Reference proteome</keyword>
<feature type="compositionally biased region" description="Polar residues" evidence="1">
    <location>
        <begin position="401"/>
        <end position="415"/>
    </location>
</feature>